<proteinExistence type="predicted"/>
<dbReference type="InterPro" id="IPR025668">
    <property type="entry name" value="Tnp_DDE_dom"/>
</dbReference>
<evidence type="ECO:0000259" key="1">
    <source>
        <dbReference type="Pfam" id="PF13751"/>
    </source>
</evidence>
<evidence type="ECO:0000313" key="2">
    <source>
        <dbReference type="EMBL" id="CDI40340.1"/>
    </source>
</evidence>
<feature type="domain" description="Transposase DDE" evidence="1">
    <location>
        <begin position="108"/>
        <end position="229"/>
    </location>
</feature>
<name>U4Q7W5_TEPAE</name>
<reference evidence="3" key="1">
    <citation type="journal article" date="2013" name="Genome Announc.">
        <title>First genome sequence of a syntrophic acetate-oxidizing bacterium, Tepidanaerobacter acetatoxydans strain Re1.</title>
        <authorList>
            <person name="Manzoor S."/>
            <person name="Bongcam-Rudloff E."/>
            <person name="Schnurer A."/>
            <person name="Muller B."/>
        </authorList>
    </citation>
    <scope>NUCLEOTIDE SEQUENCE [LARGE SCALE GENOMIC DNA]</scope>
    <source>
        <strain evidence="3">Re1</strain>
    </source>
</reference>
<dbReference type="HOGENOM" id="CLU_1101392_0_0_9"/>
<dbReference type="Pfam" id="PF13751">
    <property type="entry name" value="DDE_Tnp_1_6"/>
    <property type="match status" value="1"/>
</dbReference>
<dbReference type="Proteomes" id="UP000010802">
    <property type="component" value="Chromosome"/>
</dbReference>
<protein>
    <recommendedName>
        <fullName evidence="1">Transposase DDE domain-containing protein</fullName>
    </recommendedName>
</protein>
<evidence type="ECO:0000313" key="3">
    <source>
        <dbReference type="Proteomes" id="UP000010802"/>
    </source>
</evidence>
<dbReference type="PANTHER" id="PTHR33408">
    <property type="entry name" value="TRANSPOSASE"/>
    <property type="match status" value="1"/>
</dbReference>
<dbReference type="KEGG" id="tae:TepiRe1_0297"/>
<gene>
    <name evidence="2" type="ordered locus">TEPIRE1_0297</name>
</gene>
<dbReference type="AlphaFoldDB" id="U4Q7W5"/>
<sequence>MRSLIDEDARVGYKTEFAMTTDERIITCVRTANGAYTDGNHTKEMLEQTKKAGIRIDEVYADKAYFRKPILDDIKEINAKAYIPVSESVYRIDESEFTYNKDCDQWQCSQGNITEKKRHFKSKKDKKETYNKYYFEINQCKACPIHDKCCKKSSRKILNVGLNTPEFYEISQYQKTQEFKEKYKKRASIEGKNAELKRFHGLYRARGYGLLSVSIQSKLAAIAVNIKRIAAIVSSFLFCFLKKPIFSKASFGF</sequence>
<keyword evidence="3" id="KW-1185">Reference proteome</keyword>
<organism evidence="2 3">
    <name type="scientific">Tepidanaerobacter acetatoxydans (strain DSM 21804 / JCM 16047 / Re1)</name>
    <dbReference type="NCBI Taxonomy" id="1209989"/>
    <lineage>
        <taxon>Bacteria</taxon>
        <taxon>Bacillati</taxon>
        <taxon>Bacillota</taxon>
        <taxon>Clostridia</taxon>
        <taxon>Thermosediminibacterales</taxon>
        <taxon>Tepidanaerobacteraceae</taxon>
        <taxon>Tepidanaerobacter</taxon>
    </lineage>
</organism>
<dbReference type="eggNOG" id="COG3039">
    <property type="taxonomic scope" value="Bacteria"/>
</dbReference>
<dbReference type="EMBL" id="HF563609">
    <property type="protein sequence ID" value="CDI40340.1"/>
    <property type="molecule type" value="Genomic_DNA"/>
</dbReference>
<dbReference type="PANTHER" id="PTHR33408:SF2">
    <property type="entry name" value="TRANSPOSASE DDE DOMAIN-CONTAINING PROTEIN"/>
    <property type="match status" value="1"/>
</dbReference>
<accession>U4Q7W5</accession>